<dbReference type="STRING" id="1802115.A2756_05375"/>
<evidence type="ECO:0000313" key="4">
    <source>
        <dbReference type="EMBL" id="OGZ44268.1"/>
    </source>
</evidence>
<organism evidence="4 5">
    <name type="scientific">Candidatus Ryanbacteria bacterium RIFCSPHIGHO2_01_FULL_48_27</name>
    <dbReference type="NCBI Taxonomy" id="1802115"/>
    <lineage>
        <taxon>Bacteria</taxon>
        <taxon>Candidatus Ryaniibacteriota</taxon>
    </lineage>
</organism>
<keyword evidence="3" id="KW-0732">Signal</keyword>
<gene>
    <name evidence="4" type="ORF">A2756_05375</name>
</gene>
<feature type="chain" id="PRO_5009582948" evidence="3">
    <location>
        <begin position="22"/>
        <end position="241"/>
    </location>
</feature>
<feature type="transmembrane region" description="Helical" evidence="2">
    <location>
        <begin position="217"/>
        <end position="236"/>
    </location>
</feature>
<keyword evidence="2" id="KW-0812">Transmembrane</keyword>
<sequence length="241" mass="24634">MKKIISFVFGLALVLPVAASAASFVVSPSSGSYTVGDSIVLTVSANPAGSTIYTAMLDARFSSDTFEVSSFTLNDSLLPLKQSGYDALNNASGVLTKTGGFTGGITSTASFGVIVLRAKAAGAGTFTVVDTSKLLDSNNTDQQSGTQTASFAIAPKPVAQAVPVQTTQTPSQSTTKQTETKQPTTKSASVANATGTPATSTQVAAAATTGMSPTLTWILWLLSVIVAFGVGYFAGFRKRGY</sequence>
<evidence type="ECO:0000313" key="5">
    <source>
        <dbReference type="Proteomes" id="UP000177785"/>
    </source>
</evidence>
<dbReference type="AlphaFoldDB" id="A0A1G2G376"/>
<evidence type="ECO:0000256" key="1">
    <source>
        <dbReference type="SAM" id="MobiDB-lite"/>
    </source>
</evidence>
<protein>
    <submittedName>
        <fullName evidence="4">Uncharacterized protein</fullName>
    </submittedName>
</protein>
<name>A0A1G2G376_9BACT</name>
<dbReference type="EMBL" id="MHNL01000023">
    <property type="protein sequence ID" value="OGZ44268.1"/>
    <property type="molecule type" value="Genomic_DNA"/>
</dbReference>
<comment type="caution">
    <text evidence="4">The sequence shown here is derived from an EMBL/GenBank/DDBJ whole genome shotgun (WGS) entry which is preliminary data.</text>
</comment>
<keyword evidence="2" id="KW-0472">Membrane</keyword>
<accession>A0A1G2G376</accession>
<proteinExistence type="predicted"/>
<reference evidence="4 5" key="1">
    <citation type="journal article" date="2016" name="Nat. Commun.">
        <title>Thousands of microbial genomes shed light on interconnected biogeochemical processes in an aquifer system.</title>
        <authorList>
            <person name="Anantharaman K."/>
            <person name="Brown C.T."/>
            <person name="Hug L.A."/>
            <person name="Sharon I."/>
            <person name="Castelle C.J."/>
            <person name="Probst A.J."/>
            <person name="Thomas B.C."/>
            <person name="Singh A."/>
            <person name="Wilkins M.J."/>
            <person name="Karaoz U."/>
            <person name="Brodie E.L."/>
            <person name="Williams K.H."/>
            <person name="Hubbard S.S."/>
            <person name="Banfield J.F."/>
        </authorList>
    </citation>
    <scope>NUCLEOTIDE SEQUENCE [LARGE SCALE GENOMIC DNA]</scope>
</reference>
<evidence type="ECO:0000256" key="3">
    <source>
        <dbReference type="SAM" id="SignalP"/>
    </source>
</evidence>
<feature type="region of interest" description="Disordered" evidence="1">
    <location>
        <begin position="162"/>
        <end position="195"/>
    </location>
</feature>
<evidence type="ECO:0000256" key="2">
    <source>
        <dbReference type="SAM" id="Phobius"/>
    </source>
</evidence>
<keyword evidence="2" id="KW-1133">Transmembrane helix</keyword>
<feature type="compositionally biased region" description="Low complexity" evidence="1">
    <location>
        <begin position="162"/>
        <end position="187"/>
    </location>
</feature>
<feature type="signal peptide" evidence="3">
    <location>
        <begin position="1"/>
        <end position="21"/>
    </location>
</feature>
<dbReference type="Proteomes" id="UP000177785">
    <property type="component" value="Unassembled WGS sequence"/>
</dbReference>